<keyword evidence="3" id="KW-0408">Iron</keyword>
<evidence type="ECO:0000313" key="6">
    <source>
        <dbReference type="EMBL" id="AHF24332.1"/>
    </source>
</evidence>
<dbReference type="GO" id="GO:0003824">
    <property type="term" value="F:catalytic activity"/>
    <property type="evidence" value="ECO:0007669"/>
    <property type="project" value="InterPro"/>
</dbReference>
<dbReference type="Pfam" id="PF04055">
    <property type="entry name" value="Radical_SAM"/>
    <property type="match status" value="1"/>
</dbReference>
<accession>W0FNE2</accession>
<evidence type="ECO:0000256" key="4">
    <source>
        <dbReference type="ARBA" id="ARBA00023014"/>
    </source>
</evidence>
<dbReference type="EMBL" id="KC246790">
    <property type="protein sequence ID" value="AHF24332.1"/>
    <property type="molecule type" value="Genomic_DNA"/>
</dbReference>
<dbReference type="PROSITE" id="PS51918">
    <property type="entry name" value="RADICAL_SAM"/>
    <property type="match status" value="1"/>
</dbReference>
<dbReference type="SFLD" id="SFLDF00310">
    <property type="entry name" value="oxygen-independent_coproporphy"/>
    <property type="match status" value="1"/>
</dbReference>
<dbReference type="AlphaFoldDB" id="W0FNE2"/>
<evidence type="ECO:0000256" key="2">
    <source>
        <dbReference type="ARBA" id="ARBA00022723"/>
    </source>
</evidence>
<protein>
    <submittedName>
        <fullName evidence="6">Coproporphyrinogen dehydrogenase</fullName>
    </submittedName>
</protein>
<dbReference type="PANTHER" id="PTHR13932">
    <property type="entry name" value="COPROPORPHYRINIGEN III OXIDASE"/>
    <property type="match status" value="1"/>
</dbReference>
<dbReference type="InterPro" id="IPR034505">
    <property type="entry name" value="Coproporphyrinogen-III_oxidase"/>
</dbReference>
<dbReference type="CDD" id="cd01335">
    <property type="entry name" value="Radical_SAM"/>
    <property type="match status" value="1"/>
</dbReference>
<feature type="domain" description="Radical SAM core" evidence="5">
    <location>
        <begin position="157"/>
        <end position="391"/>
    </location>
</feature>
<keyword evidence="1" id="KW-0949">S-adenosyl-L-methionine</keyword>
<dbReference type="GO" id="GO:0006779">
    <property type="term" value="P:porphyrin-containing compound biosynthetic process"/>
    <property type="evidence" value="ECO:0007669"/>
    <property type="project" value="TreeGrafter"/>
</dbReference>
<dbReference type="SUPFAM" id="SSF102114">
    <property type="entry name" value="Radical SAM enzymes"/>
    <property type="match status" value="1"/>
</dbReference>
<dbReference type="InterPro" id="IPR023995">
    <property type="entry name" value="HemZ"/>
</dbReference>
<dbReference type="NCBIfam" id="TIGR03994">
    <property type="entry name" value="rSAM_HemZ"/>
    <property type="match status" value="1"/>
</dbReference>
<name>W0FNE2_9BACT</name>
<evidence type="ECO:0000259" key="5">
    <source>
        <dbReference type="PROSITE" id="PS51918"/>
    </source>
</evidence>
<dbReference type="GO" id="GO:0005737">
    <property type="term" value="C:cytoplasm"/>
    <property type="evidence" value="ECO:0007669"/>
    <property type="project" value="TreeGrafter"/>
</dbReference>
<dbReference type="InterPro" id="IPR013785">
    <property type="entry name" value="Aldolase_TIM"/>
</dbReference>
<dbReference type="InterPro" id="IPR007197">
    <property type="entry name" value="rSAM"/>
</dbReference>
<reference evidence="6" key="1">
    <citation type="journal article" date="2013" name="PLoS ONE">
        <title>Metagenomic insights into the carbohydrate-active enzymes carried by the microorganisms adhering to solid digesta in the rumen of cows.</title>
        <authorList>
            <person name="Wang L."/>
            <person name="Hatem A."/>
            <person name="Catalyurek U.V."/>
            <person name="Morrison M."/>
            <person name="Yu Z."/>
        </authorList>
    </citation>
    <scope>NUCLEOTIDE SEQUENCE</scope>
</reference>
<dbReference type="SFLD" id="SFLDG01082">
    <property type="entry name" value="B12-binding_domain_containing"/>
    <property type="match status" value="1"/>
</dbReference>
<proteinExistence type="predicted"/>
<dbReference type="PANTHER" id="PTHR13932:SF1">
    <property type="entry name" value="OXYGEN-INDEPENDENT COPROPORPHYRINOGEN-III OXIDASE-LIKE PROTEIN HEMZ"/>
    <property type="match status" value="1"/>
</dbReference>
<dbReference type="SFLD" id="SFLDS00029">
    <property type="entry name" value="Radical_SAM"/>
    <property type="match status" value="1"/>
</dbReference>
<dbReference type="GO" id="GO:0046872">
    <property type="term" value="F:metal ion binding"/>
    <property type="evidence" value="ECO:0007669"/>
    <property type="project" value="UniProtKB-KW"/>
</dbReference>
<dbReference type="InterPro" id="IPR006638">
    <property type="entry name" value="Elp3/MiaA/NifB-like_rSAM"/>
</dbReference>
<organism evidence="6">
    <name type="scientific">uncultured bacterium Contig17</name>
    <dbReference type="NCBI Taxonomy" id="1393492"/>
    <lineage>
        <taxon>Bacteria</taxon>
        <taxon>environmental samples</taxon>
    </lineage>
</organism>
<dbReference type="SMART" id="SM00729">
    <property type="entry name" value="Elp3"/>
    <property type="match status" value="1"/>
</dbReference>
<sequence length="514" mass="57228">MSELSAALETIQPELLAMTRLFGLPDAYWDSPARYRMDAEELPDRYRISFSFDNLSAERSTPILSEPDPDLQQLHRRRAARRLCKQTLYDLLRKMTGIHPPWGSLTGVRPTHLMLEALAEGLSPEDAVQRLVTDYDVTPEKAELLAEIAAVQRRLPAPGDAFMDVYIGIPFCTTRCAYCSFSSGEIGNGRLVAPYMEALEREIRACAPIIAASGRSLRALYVGGGTPTALPEKEFRRLLSLIRECFPGACETTVEAGRPDTLSRDKLRAVREAEISRISINPQTMNDRTLQVIGRAHTAQQVRDAYTLAREEGIPHINMDVIAGLPGENETDFARTMEEAVRLHPESLTVHTLAIKRSSRMSLENAPLPDGEMTSRMVAMGLQTARALGMVPYYLYRQKYMAGNLENTGYALPGHACLYNVDMMEETSHILALGAGGISKRIWPSEGEEPRTASGGNFIGSEVNRNKQSTQWVAAPIEIAGRIKRAPNVANIHDYITRVDEMIQRKQDLFLPNE</sequence>
<dbReference type="SFLD" id="SFLDG01065">
    <property type="entry name" value="anaerobic_coproporphyrinogen-I"/>
    <property type="match status" value="1"/>
</dbReference>
<dbReference type="GO" id="GO:0051539">
    <property type="term" value="F:4 iron, 4 sulfur cluster binding"/>
    <property type="evidence" value="ECO:0007669"/>
    <property type="project" value="TreeGrafter"/>
</dbReference>
<dbReference type="InterPro" id="IPR058240">
    <property type="entry name" value="rSAM_sf"/>
</dbReference>
<evidence type="ECO:0000256" key="1">
    <source>
        <dbReference type="ARBA" id="ARBA00022691"/>
    </source>
</evidence>
<dbReference type="Gene3D" id="3.20.20.70">
    <property type="entry name" value="Aldolase class I"/>
    <property type="match status" value="1"/>
</dbReference>
<keyword evidence="2" id="KW-0479">Metal-binding</keyword>
<evidence type="ECO:0000256" key="3">
    <source>
        <dbReference type="ARBA" id="ARBA00023004"/>
    </source>
</evidence>
<keyword evidence="4" id="KW-0411">Iron-sulfur</keyword>